<dbReference type="PATRIC" id="fig|571915.4.peg.252"/>
<dbReference type="OrthoDB" id="4966244at2"/>
<evidence type="ECO:0000313" key="1">
    <source>
        <dbReference type="EMBL" id="AKK04596.1"/>
    </source>
</evidence>
<protein>
    <submittedName>
        <fullName evidence="1">Uncharacterized protein</fullName>
    </submittedName>
</protein>
<keyword evidence="2" id="KW-1185">Reference proteome</keyword>
<evidence type="ECO:0000313" key="2">
    <source>
        <dbReference type="Proteomes" id="UP000035199"/>
    </source>
</evidence>
<dbReference type="AlphaFoldDB" id="A0A0G3GTU7"/>
<reference evidence="2" key="2">
    <citation type="submission" date="2015-05" db="EMBL/GenBank/DDBJ databases">
        <title>Complete genome sequence of Corynebacterium mustelae DSM 45274, isolated from various tissues of a male ferret with lethal sepsis.</title>
        <authorList>
            <person name="Ruckert C."/>
            <person name="Albersmeier A."/>
            <person name="Winkler A."/>
            <person name="Tauch A."/>
        </authorList>
    </citation>
    <scope>NUCLEOTIDE SEQUENCE [LARGE SCALE GENOMIC DNA]</scope>
    <source>
        <strain evidence="2">DSM 45274</strain>
    </source>
</reference>
<gene>
    <name evidence="1" type="ORF">CMUST_01235</name>
</gene>
<name>A0A0G3GTU7_9CORY</name>
<proteinExistence type="predicted"/>
<organism evidence="1 2">
    <name type="scientific">Corynebacterium mustelae</name>
    <dbReference type="NCBI Taxonomy" id="571915"/>
    <lineage>
        <taxon>Bacteria</taxon>
        <taxon>Bacillati</taxon>
        <taxon>Actinomycetota</taxon>
        <taxon>Actinomycetes</taxon>
        <taxon>Mycobacteriales</taxon>
        <taxon>Corynebacteriaceae</taxon>
        <taxon>Corynebacterium</taxon>
    </lineage>
</organism>
<dbReference type="Proteomes" id="UP000035199">
    <property type="component" value="Chromosome"/>
</dbReference>
<reference evidence="1 2" key="1">
    <citation type="journal article" date="2015" name="Genome Announc.">
        <title>Complete Genome Sequence of the Type Strain Corynebacterium mustelae DSM 45274, Isolated from Various Tissues of a Male Ferret with Lethal Sepsis.</title>
        <authorList>
            <person name="Ruckert C."/>
            <person name="Eimer J."/>
            <person name="Winkler A."/>
            <person name="Tauch A."/>
        </authorList>
    </citation>
    <scope>NUCLEOTIDE SEQUENCE [LARGE SCALE GENOMIC DNA]</scope>
    <source>
        <strain evidence="1 2">DSM 45274</strain>
    </source>
</reference>
<dbReference type="EMBL" id="CP011542">
    <property type="protein sequence ID" value="AKK04596.1"/>
    <property type="molecule type" value="Genomic_DNA"/>
</dbReference>
<dbReference type="STRING" id="571915.CMUST_01235"/>
<accession>A0A0G3GTU7</accession>
<dbReference type="RefSeq" id="WP_047260982.1">
    <property type="nucleotide sequence ID" value="NZ_CP011542.1"/>
</dbReference>
<dbReference type="KEGG" id="cmv:CMUST_01235"/>
<sequence length="310" mass="34067">MSHVDFYKLQQKNDSLLLAALNLTILLAPRWVKFDGQITVNDEGKIKELPEGFFSVGQIEKKAGMDMAPDTKLAGPEGYGSSGRRRTLVEEETITLSFTAQEARIQNLESYYDLGVHEYKENAFYAKKRRNARVREYQALCIGYDGAPQEEIYPYWYYPNVSYEKRGKQQLVDNSTMDFPYELLAKEDPDFGALFGFGIAGPGFTPQLAAEMGIPEAIAVTKTFKFSLQGATGGTFDLRVGTVTVKGQAHNVTHNALQQALRSAGLEAVEVSGSAAAGFVFKKLGSKPVVDASKLTGGDFPKSVDVTEES</sequence>